<proteinExistence type="predicted"/>
<gene>
    <name evidence="1" type="ORF">QFC21_004048</name>
</gene>
<dbReference type="Proteomes" id="UP001227268">
    <property type="component" value="Unassembled WGS sequence"/>
</dbReference>
<evidence type="ECO:0000313" key="1">
    <source>
        <dbReference type="EMBL" id="KAJ9099168.1"/>
    </source>
</evidence>
<keyword evidence="2" id="KW-1185">Reference proteome</keyword>
<dbReference type="EMBL" id="JASBWT010000013">
    <property type="protein sequence ID" value="KAJ9099168.1"/>
    <property type="molecule type" value="Genomic_DNA"/>
</dbReference>
<name>A0ACC2VJB8_9TREE</name>
<sequence length="440" mass="47814">MSIRIPLRLSTTTVLETLSHHHHYRPFSTTAPTFKKFKPQPLYLQPGERKARKCKIPKKILARRAARAGIARVPAERAAAAGELEQGREVFPELDEEGLVGLWRRTKAGQEEDGDVVDAEDVMSAEAAPTHKPWESGSGAGPGAYGLGSRARLLRLSSTGNTPTSSYPTIRRPLTSTAETAMAQRLRETRESLVDLDLSPIQPQAQAQPQPQPPALALASSSLSAPSLSPPPPPPPPPPKIKVHPETVIPAWKIPTLKEYERYGSGSGSGSGVRREKAGGVRDTVSKGWSMNRGDDAARGDAVSPSRSASRSMDRGSTMRQRIQGGWSDRVDLAGESTRTSVGFARQPTTTANDNNDRPPRSRTDEPSSSADTTPTHTPERHPTRWEPTKKISLPAMHGLRALHASDPQAFGHAVLAEKFGISREAVARILRSRFREGRE</sequence>
<organism evidence="1 2">
    <name type="scientific">Naganishia friedmannii</name>
    <dbReference type="NCBI Taxonomy" id="89922"/>
    <lineage>
        <taxon>Eukaryota</taxon>
        <taxon>Fungi</taxon>
        <taxon>Dikarya</taxon>
        <taxon>Basidiomycota</taxon>
        <taxon>Agaricomycotina</taxon>
        <taxon>Tremellomycetes</taxon>
        <taxon>Filobasidiales</taxon>
        <taxon>Filobasidiaceae</taxon>
        <taxon>Naganishia</taxon>
    </lineage>
</organism>
<reference evidence="1" key="1">
    <citation type="submission" date="2023-04" db="EMBL/GenBank/DDBJ databases">
        <title>Draft Genome sequencing of Naganishia species isolated from polar environments using Oxford Nanopore Technology.</title>
        <authorList>
            <person name="Leo P."/>
            <person name="Venkateswaran K."/>
        </authorList>
    </citation>
    <scope>NUCLEOTIDE SEQUENCE</scope>
    <source>
        <strain evidence="1">MNA-CCFEE 5423</strain>
    </source>
</reference>
<comment type="caution">
    <text evidence="1">The sequence shown here is derived from an EMBL/GenBank/DDBJ whole genome shotgun (WGS) entry which is preliminary data.</text>
</comment>
<evidence type="ECO:0000313" key="2">
    <source>
        <dbReference type="Proteomes" id="UP001227268"/>
    </source>
</evidence>
<protein>
    <submittedName>
        <fullName evidence="1">Uncharacterized protein</fullName>
    </submittedName>
</protein>
<accession>A0ACC2VJB8</accession>